<evidence type="ECO:0000256" key="2">
    <source>
        <dbReference type="ARBA" id="ARBA00022803"/>
    </source>
</evidence>
<evidence type="ECO:0000259" key="4">
    <source>
        <dbReference type="Pfam" id="PF01979"/>
    </source>
</evidence>
<feature type="repeat" description="TPR" evidence="3">
    <location>
        <begin position="538"/>
        <end position="571"/>
    </location>
</feature>
<keyword evidence="2 3" id="KW-0802">TPR repeat</keyword>
<dbReference type="InterPro" id="IPR006680">
    <property type="entry name" value="Amidohydro-rel"/>
</dbReference>
<evidence type="ECO:0000313" key="6">
    <source>
        <dbReference type="Proteomes" id="UP000315540"/>
    </source>
</evidence>
<dbReference type="Gene3D" id="1.25.40.10">
    <property type="entry name" value="Tetratricopeptide repeat domain"/>
    <property type="match status" value="1"/>
</dbReference>
<dbReference type="InterPro" id="IPR013105">
    <property type="entry name" value="TPR_2"/>
</dbReference>
<comment type="caution">
    <text evidence="5">The sequence shown here is derived from an EMBL/GenBank/DDBJ whole genome shotgun (WGS) entry which is preliminary data.</text>
</comment>
<dbReference type="InterPro" id="IPR019734">
    <property type="entry name" value="TPR_rpt"/>
</dbReference>
<evidence type="ECO:0000256" key="1">
    <source>
        <dbReference type="ARBA" id="ARBA00022737"/>
    </source>
</evidence>
<dbReference type="PANTHER" id="PTHR43135">
    <property type="entry name" value="ALPHA-D-RIBOSE 1-METHYLPHOSPHONATE 5-TRIPHOSPHATE DIPHOSPHATASE"/>
    <property type="match status" value="1"/>
</dbReference>
<name>A0A504J242_9FLAO</name>
<dbReference type="InterPro" id="IPR011059">
    <property type="entry name" value="Metal-dep_hydrolase_composite"/>
</dbReference>
<accession>A0A504J242</accession>
<dbReference type="InterPro" id="IPR011990">
    <property type="entry name" value="TPR-like_helical_dom_sf"/>
</dbReference>
<keyword evidence="1" id="KW-0677">Repeat</keyword>
<dbReference type="Pfam" id="PF07719">
    <property type="entry name" value="TPR_2"/>
    <property type="match status" value="1"/>
</dbReference>
<dbReference type="Gene3D" id="3.20.20.140">
    <property type="entry name" value="Metal-dependent hydrolases"/>
    <property type="match status" value="1"/>
</dbReference>
<protein>
    <submittedName>
        <fullName evidence="5">Amidohydrolase family protein</fullName>
    </submittedName>
</protein>
<evidence type="ECO:0000313" key="5">
    <source>
        <dbReference type="EMBL" id="TPN81673.1"/>
    </source>
</evidence>
<dbReference type="PROSITE" id="PS50005">
    <property type="entry name" value="TPR"/>
    <property type="match status" value="2"/>
</dbReference>
<evidence type="ECO:0000256" key="3">
    <source>
        <dbReference type="PROSITE-ProRule" id="PRU00339"/>
    </source>
</evidence>
<feature type="domain" description="Amidohydrolase-related" evidence="4">
    <location>
        <begin position="78"/>
        <end position="461"/>
    </location>
</feature>
<dbReference type="Pfam" id="PF01979">
    <property type="entry name" value="Amidohydro_1"/>
    <property type="match status" value="1"/>
</dbReference>
<feature type="repeat" description="TPR" evidence="3">
    <location>
        <begin position="572"/>
        <end position="605"/>
    </location>
</feature>
<dbReference type="Gene3D" id="3.30.110.90">
    <property type="entry name" value="Amidohydrolase"/>
    <property type="match status" value="1"/>
</dbReference>
<dbReference type="SUPFAM" id="SSF51338">
    <property type="entry name" value="Composite domain of metallo-dependent hydrolases"/>
    <property type="match status" value="1"/>
</dbReference>
<dbReference type="SUPFAM" id="SSF51556">
    <property type="entry name" value="Metallo-dependent hydrolases"/>
    <property type="match status" value="1"/>
</dbReference>
<dbReference type="Gene3D" id="1.20.58.520">
    <property type="entry name" value="Amidohydrolase"/>
    <property type="match status" value="1"/>
</dbReference>
<keyword evidence="6" id="KW-1185">Reference proteome</keyword>
<dbReference type="OrthoDB" id="9815657at2"/>
<dbReference type="GO" id="GO:0016810">
    <property type="term" value="F:hydrolase activity, acting on carbon-nitrogen (but not peptide) bonds"/>
    <property type="evidence" value="ECO:0007669"/>
    <property type="project" value="InterPro"/>
</dbReference>
<dbReference type="SUPFAM" id="SSF48452">
    <property type="entry name" value="TPR-like"/>
    <property type="match status" value="1"/>
</dbReference>
<proteinExistence type="predicted"/>
<dbReference type="RefSeq" id="WP_140597435.1">
    <property type="nucleotide sequence ID" value="NZ_VFWZ01000010.1"/>
</dbReference>
<dbReference type="Proteomes" id="UP000315540">
    <property type="component" value="Unassembled WGS sequence"/>
</dbReference>
<keyword evidence="5" id="KW-0378">Hydrolase</keyword>
<dbReference type="PROSITE" id="PS50293">
    <property type="entry name" value="TPR_REGION"/>
    <property type="match status" value="1"/>
</dbReference>
<gene>
    <name evidence="5" type="ORF">FHK87_24025</name>
</gene>
<dbReference type="PANTHER" id="PTHR43135:SF3">
    <property type="entry name" value="ALPHA-D-RIBOSE 1-METHYLPHOSPHONATE 5-TRIPHOSPHATE DIPHOSPHATASE"/>
    <property type="match status" value="1"/>
</dbReference>
<dbReference type="AlphaFoldDB" id="A0A504J242"/>
<reference evidence="5 6" key="1">
    <citation type="submission" date="2019-06" db="EMBL/GenBank/DDBJ databases">
        <authorList>
            <person name="Meng X."/>
        </authorList>
    </citation>
    <scope>NUCLEOTIDE SEQUENCE [LARGE SCALE GENOMIC DNA]</scope>
    <source>
        <strain evidence="5 6">M625</strain>
    </source>
</reference>
<dbReference type="InterPro" id="IPR051781">
    <property type="entry name" value="Metallo-dep_Hydrolase"/>
</dbReference>
<sequence>MKKLTLILIIITCIASCTTNSDQKKYDLAIENVSLFDSKTKNVSKNKTILINADTIAAVIDASQHSNAITIIEGNGKLVVPGFIDTHIHLHQMLDLTTGIAPEFIDRSYRKKLTEKLLSYGTTTAVDLGISEKWMEETLQWQKKTSPDYPNLYIAGGAMISDLEWNRYVPEHHTVVFNPEDGVKKVQKYARMGVQHIKLYSKLETPEMTAIINEASKSNIQPYAHVDNNIVNIPEAMELGVRDFEHFFTVLPSVLNLKDHREALLKKYNLQRPNHIDDFSATRSFYFQYIKENPELHQRLIELFKKMAEKKVTISTTIHVLGAAAEKTDFFSSFNHFPLREAPELPDYTPANKAKLKEAFSTMMQYLKIAHEMGVTIRIGTDNSEAGQAILSEFLLFHEAGFSIEDILQIATWNGAKAMHIDHLYGTIEKGKKADLVLFDKNPFTNVKNFLAKKTVIKEGKVFMPQNSIQDTVLNLIEKEGISAGVSFLDDNQSNTPEAYEMVEIAYHLFHMGKVDEGKAIVDLIKKDFPKFAPIYHENAINSIGYSLLYAEKFDEAIEIFKLNVEVFPDAANTYDSLGEGYMKNGNKELAIQNYQKSIELNPENQNGIEMLKKLNQKH</sequence>
<dbReference type="Gene3D" id="2.30.40.10">
    <property type="entry name" value="Urease, subunit C, domain 1"/>
    <property type="match status" value="2"/>
</dbReference>
<dbReference type="InterPro" id="IPR032466">
    <property type="entry name" value="Metal_Hydrolase"/>
</dbReference>
<dbReference type="SMART" id="SM00028">
    <property type="entry name" value="TPR"/>
    <property type="match status" value="2"/>
</dbReference>
<dbReference type="EMBL" id="VFWZ01000010">
    <property type="protein sequence ID" value="TPN81673.1"/>
    <property type="molecule type" value="Genomic_DNA"/>
</dbReference>
<organism evidence="5 6">
    <name type="scientific">Aquimarina algicola</name>
    <dbReference type="NCBI Taxonomy" id="2589995"/>
    <lineage>
        <taxon>Bacteria</taxon>
        <taxon>Pseudomonadati</taxon>
        <taxon>Bacteroidota</taxon>
        <taxon>Flavobacteriia</taxon>
        <taxon>Flavobacteriales</taxon>
        <taxon>Flavobacteriaceae</taxon>
        <taxon>Aquimarina</taxon>
    </lineage>
</organism>